<comment type="caution">
    <text evidence="3">The sequence shown here is derived from an EMBL/GenBank/DDBJ whole genome shotgun (WGS) entry which is preliminary data.</text>
</comment>
<proteinExistence type="predicted"/>
<dbReference type="PROSITE" id="PS01044">
    <property type="entry name" value="SQUALEN_PHYTOEN_SYN_1"/>
    <property type="match status" value="1"/>
</dbReference>
<organism evidence="3 4">
    <name type="scientific">Rhodococcoides trifolii</name>
    <dbReference type="NCBI Taxonomy" id="908250"/>
    <lineage>
        <taxon>Bacteria</taxon>
        <taxon>Bacillati</taxon>
        <taxon>Actinomycetota</taxon>
        <taxon>Actinomycetes</taxon>
        <taxon>Mycobacteriales</taxon>
        <taxon>Nocardiaceae</taxon>
        <taxon>Rhodococcoides</taxon>
    </lineage>
</organism>
<dbReference type="InterPro" id="IPR019845">
    <property type="entry name" value="Squalene/phytoene_synthase_CS"/>
</dbReference>
<dbReference type="InterPro" id="IPR002060">
    <property type="entry name" value="Squ/phyt_synthse"/>
</dbReference>
<dbReference type="Pfam" id="PF00494">
    <property type="entry name" value="SQS_PSY"/>
    <property type="match status" value="1"/>
</dbReference>
<evidence type="ECO:0000313" key="4">
    <source>
        <dbReference type="Proteomes" id="UP000654257"/>
    </source>
</evidence>
<dbReference type="SFLD" id="SFLDG01212">
    <property type="entry name" value="Phytoene_synthase_like"/>
    <property type="match status" value="1"/>
</dbReference>
<keyword evidence="4" id="KW-1185">Reference proteome</keyword>
<sequence length="318" mass="35088">MDPTLSEAYRLCRSIAAEHGKTYFLATRLLPAERRPAVHALYAFARMVDDIIDVDMIADRDDPDAVADGTTALWSIEEALLAGLDHRTASVDLGSKERSLVLAALLDTATRYDIPTEYFTAFMTSMQMDVPTSPLYRSRYADMDELRTYMYGSAAVIGLQMLPVLGTVVDVEEARPSAAALGEAFQLTNFVRDVGEDLDRDRIYLPADDLAAFGVDEDLLRWSRQTGRTDQRIVRALAHTVALTRALYRSAQPGIGMLEPRARAGIGVAFALYGEILDAVENDGFTALTTRSHVPNRRRLAVATSAATRGVRTRLVQR</sequence>
<evidence type="ECO:0000313" key="3">
    <source>
        <dbReference type="EMBL" id="GGG05336.1"/>
    </source>
</evidence>
<dbReference type="Proteomes" id="UP000654257">
    <property type="component" value="Unassembled WGS sequence"/>
</dbReference>
<evidence type="ECO:0000256" key="1">
    <source>
        <dbReference type="ARBA" id="ARBA00004684"/>
    </source>
</evidence>
<name>A0A917FVS8_9NOCA</name>
<gene>
    <name evidence="3" type="ORF">GCM10007304_19300</name>
</gene>
<dbReference type="PANTHER" id="PTHR31480">
    <property type="entry name" value="BIFUNCTIONAL LYCOPENE CYCLASE/PHYTOENE SYNTHASE"/>
    <property type="match status" value="1"/>
</dbReference>
<keyword evidence="2" id="KW-0808">Transferase</keyword>
<dbReference type="PROSITE" id="PS01045">
    <property type="entry name" value="SQUALEN_PHYTOEN_SYN_2"/>
    <property type="match status" value="1"/>
</dbReference>
<dbReference type="GO" id="GO:0051996">
    <property type="term" value="F:squalene synthase [NAD(P)H] activity"/>
    <property type="evidence" value="ECO:0007669"/>
    <property type="project" value="InterPro"/>
</dbReference>
<dbReference type="SFLD" id="SFLDG01018">
    <property type="entry name" value="Squalene/Phytoene_Synthase_Lik"/>
    <property type="match status" value="1"/>
</dbReference>
<reference evidence="3" key="2">
    <citation type="submission" date="2020-09" db="EMBL/GenBank/DDBJ databases">
        <authorList>
            <person name="Sun Q."/>
            <person name="Sedlacek I."/>
        </authorList>
    </citation>
    <scope>NUCLEOTIDE SEQUENCE</scope>
    <source>
        <strain evidence="3">CCM 7905</strain>
    </source>
</reference>
<dbReference type="EMBL" id="BMCU01000002">
    <property type="protein sequence ID" value="GGG05336.1"/>
    <property type="molecule type" value="Genomic_DNA"/>
</dbReference>
<dbReference type="AlphaFoldDB" id="A0A917FVS8"/>
<dbReference type="RefSeq" id="WP_188544583.1">
    <property type="nucleotide sequence ID" value="NZ_BMCU01000002.1"/>
</dbReference>
<dbReference type="InterPro" id="IPR008949">
    <property type="entry name" value="Isoprenoid_synthase_dom_sf"/>
</dbReference>
<dbReference type="GO" id="GO:0004311">
    <property type="term" value="F:geranylgeranyl diphosphate synthase activity"/>
    <property type="evidence" value="ECO:0007669"/>
    <property type="project" value="InterPro"/>
</dbReference>
<protein>
    <submittedName>
        <fullName evidence="3">Phytoene synthase</fullName>
    </submittedName>
</protein>
<dbReference type="GO" id="GO:0016117">
    <property type="term" value="P:carotenoid biosynthetic process"/>
    <property type="evidence" value="ECO:0007669"/>
    <property type="project" value="UniProtKB-ARBA"/>
</dbReference>
<dbReference type="InterPro" id="IPR044843">
    <property type="entry name" value="Trans_IPPS_bact-type"/>
</dbReference>
<reference evidence="3" key="1">
    <citation type="journal article" date="2014" name="Int. J. Syst. Evol. Microbiol.">
        <title>Complete genome sequence of Corynebacterium casei LMG S-19264T (=DSM 44701T), isolated from a smear-ripened cheese.</title>
        <authorList>
            <consortium name="US DOE Joint Genome Institute (JGI-PGF)"/>
            <person name="Walter F."/>
            <person name="Albersmeier A."/>
            <person name="Kalinowski J."/>
            <person name="Ruckert C."/>
        </authorList>
    </citation>
    <scope>NUCLEOTIDE SEQUENCE</scope>
    <source>
        <strain evidence="3">CCM 7905</strain>
    </source>
</reference>
<evidence type="ECO:0000256" key="2">
    <source>
        <dbReference type="ARBA" id="ARBA00022679"/>
    </source>
</evidence>
<dbReference type="InterPro" id="IPR033904">
    <property type="entry name" value="Trans_IPPS_HH"/>
</dbReference>
<dbReference type="CDD" id="cd00683">
    <property type="entry name" value="Trans_IPPS_HH"/>
    <property type="match status" value="1"/>
</dbReference>
<accession>A0A917FVS8</accession>
<dbReference type="SUPFAM" id="SSF48576">
    <property type="entry name" value="Terpenoid synthases"/>
    <property type="match status" value="1"/>
</dbReference>
<dbReference type="Gene3D" id="1.10.600.10">
    <property type="entry name" value="Farnesyl Diphosphate Synthase"/>
    <property type="match status" value="1"/>
</dbReference>
<comment type="pathway">
    <text evidence="1">Carotenoid biosynthesis; phytoene biosynthesis.</text>
</comment>
<dbReference type="SFLD" id="SFLDS00005">
    <property type="entry name" value="Isoprenoid_Synthase_Type_I"/>
    <property type="match status" value="1"/>
</dbReference>